<keyword evidence="9" id="KW-1133">Transmembrane helix</keyword>
<evidence type="ECO:0000256" key="3">
    <source>
        <dbReference type="ARBA" id="ARBA00023212"/>
    </source>
</evidence>
<feature type="transmembrane region" description="Helical" evidence="9">
    <location>
        <begin position="108"/>
        <end position="127"/>
    </location>
</feature>
<feature type="domain" description="MSP" evidence="10">
    <location>
        <begin position="303"/>
        <end position="424"/>
    </location>
</feature>
<evidence type="ECO:0000313" key="11">
    <source>
        <dbReference type="EMBL" id="CAD6191372.1"/>
    </source>
</evidence>
<comment type="caution">
    <text evidence="11">The sequence shown here is derived from an EMBL/GenBank/DDBJ whole genome shotgun (WGS) entry which is preliminary data.</text>
</comment>
<comment type="subcellular location">
    <subcellularLocation>
        <location evidence="6">Cell projection</location>
        <location evidence="6">Pseudopodium</location>
    </subcellularLocation>
    <subcellularLocation>
        <location evidence="1">Cytoplasm</location>
        <location evidence="1">Cytoskeleton</location>
    </subcellularLocation>
</comment>
<dbReference type="EMBL" id="CAJGYM010000020">
    <property type="protein sequence ID" value="CAD6191372.1"/>
    <property type="molecule type" value="Genomic_DNA"/>
</dbReference>
<keyword evidence="3 7" id="KW-0206">Cytoskeleton</keyword>
<feature type="transmembrane region" description="Helical" evidence="9">
    <location>
        <begin position="85"/>
        <end position="102"/>
    </location>
</feature>
<evidence type="ECO:0000256" key="1">
    <source>
        <dbReference type="ARBA" id="ARBA00004245"/>
    </source>
</evidence>
<name>A0A8S1H885_9PELO</name>
<dbReference type="SUPFAM" id="SSF49354">
    <property type="entry name" value="PapD-like"/>
    <property type="match status" value="1"/>
</dbReference>
<evidence type="ECO:0000313" key="12">
    <source>
        <dbReference type="Proteomes" id="UP000835052"/>
    </source>
</evidence>
<comment type="function">
    <text evidence="5 7">Central component in molecular interactions underlying sperm crawling. Forms an extensive filament system that extends from sperm villipoda, along the leading edge of the pseudopod.</text>
</comment>
<evidence type="ECO:0000256" key="5">
    <source>
        <dbReference type="ARBA" id="ARBA00037744"/>
    </source>
</evidence>
<gene>
    <name evidence="11" type="ORF">CAUJ_LOCUS7291</name>
</gene>
<dbReference type="AlphaFoldDB" id="A0A8S1H885"/>
<dbReference type="OrthoDB" id="5784816at2759"/>
<dbReference type="GO" id="GO:0031143">
    <property type="term" value="C:pseudopodium"/>
    <property type="evidence" value="ECO:0007669"/>
    <property type="project" value="UniProtKB-SubCell"/>
</dbReference>
<feature type="region of interest" description="Disordered" evidence="8">
    <location>
        <begin position="167"/>
        <end position="215"/>
    </location>
</feature>
<reference evidence="11" key="1">
    <citation type="submission" date="2020-10" db="EMBL/GenBank/DDBJ databases">
        <authorList>
            <person name="Kikuchi T."/>
        </authorList>
    </citation>
    <scope>NUCLEOTIDE SEQUENCE</scope>
    <source>
        <strain evidence="11">NKZ352</strain>
    </source>
</reference>
<organism evidence="11 12">
    <name type="scientific">Caenorhabditis auriculariae</name>
    <dbReference type="NCBI Taxonomy" id="2777116"/>
    <lineage>
        <taxon>Eukaryota</taxon>
        <taxon>Metazoa</taxon>
        <taxon>Ecdysozoa</taxon>
        <taxon>Nematoda</taxon>
        <taxon>Chromadorea</taxon>
        <taxon>Rhabditida</taxon>
        <taxon>Rhabditina</taxon>
        <taxon>Rhabditomorpha</taxon>
        <taxon>Rhabditoidea</taxon>
        <taxon>Rhabditidae</taxon>
        <taxon>Peloderinae</taxon>
        <taxon>Caenorhabditis</taxon>
    </lineage>
</organism>
<protein>
    <recommendedName>
        <fullName evidence="7">Major sperm protein</fullName>
    </recommendedName>
</protein>
<feature type="compositionally biased region" description="Pro residues" evidence="8">
    <location>
        <begin position="232"/>
        <end position="243"/>
    </location>
</feature>
<keyword evidence="9" id="KW-0472">Membrane</keyword>
<keyword evidence="12" id="KW-1185">Reference proteome</keyword>
<feature type="compositionally biased region" description="Low complexity" evidence="8">
    <location>
        <begin position="179"/>
        <end position="188"/>
    </location>
</feature>
<keyword evidence="9" id="KW-0812">Transmembrane</keyword>
<evidence type="ECO:0000256" key="4">
    <source>
        <dbReference type="ARBA" id="ARBA00023273"/>
    </source>
</evidence>
<dbReference type="PROSITE" id="PS50202">
    <property type="entry name" value="MSP"/>
    <property type="match status" value="1"/>
</dbReference>
<evidence type="ECO:0000256" key="2">
    <source>
        <dbReference type="ARBA" id="ARBA00022490"/>
    </source>
</evidence>
<dbReference type="InterPro" id="IPR013783">
    <property type="entry name" value="Ig-like_fold"/>
</dbReference>
<dbReference type="Proteomes" id="UP000835052">
    <property type="component" value="Unassembled WGS sequence"/>
</dbReference>
<feature type="transmembrane region" description="Helical" evidence="9">
    <location>
        <begin position="37"/>
        <end position="53"/>
    </location>
</feature>
<feature type="transmembrane region" description="Helical" evidence="9">
    <location>
        <begin position="59"/>
        <end position="76"/>
    </location>
</feature>
<evidence type="ECO:0000259" key="10">
    <source>
        <dbReference type="PROSITE" id="PS50202"/>
    </source>
</evidence>
<dbReference type="PANTHER" id="PTHR22920">
    <property type="entry name" value="MAJOR SPERM PROTEIN"/>
    <property type="match status" value="1"/>
</dbReference>
<sequence length="425" mass="47539">MDPHSVEWINEWIYDKKHFTARFIAFVAEHVGVQPDLVVKGLIGLLVAVLAISQEAHVFGNGILIVVPFLLTFVFVDEKPTEESLVVYWTAFGVTTIFDRLLERIPLYYVFKLALFLLLVLPPYHLLERAKELLKALRRENTAATNKDTNTTATAVSKRTEVNEVNTAVALLRSDSSRRGASSRGAVSKNASADKMEQVSSRRKVVQAVPEPVSPGSVAAVVPAQLEQKTPEPAPAEPTPPAAQPQNEQASGKPARSCTDMPSERRFVGQNPMEVSSFYNLTSTKSTDGIDTQGAGPAHNLNDFLTFPVNKLVFNAPFDYENLTYHMKVVNNSKHRIAFAIKGNAVPRVMVYPPCGILEVGEKRFIGVTVHNFSWNDVDYQKDRIAYDYVLLRADTQKDIKNFDMKLFQNSDTKRRKNIMIEYNP</sequence>
<evidence type="ECO:0000256" key="9">
    <source>
        <dbReference type="SAM" id="Phobius"/>
    </source>
</evidence>
<accession>A0A8S1H885</accession>
<keyword evidence="2" id="KW-0963">Cytoplasm</keyword>
<evidence type="ECO:0000256" key="8">
    <source>
        <dbReference type="SAM" id="MobiDB-lite"/>
    </source>
</evidence>
<dbReference type="PANTHER" id="PTHR22920:SF21">
    <property type="entry name" value="MAJOR SPERM PROTEIN"/>
    <property type="match status" value="1"/>
</dbReference>
<feature type="region of interest" description="Disordered" evidence="8">
    <location>
        <begin position="228"/>
        <end position="269"/>
    </location>
</feature>
<dbReference type="InterPro" id="IPR004345">
    <property type="entry name" value="TB2_DP1_HVA22"/>
</dbReference>
<dbReference type="GO" id="GO:0005856">
    <property type="term" value="C:cytoskeleton"/>
    <property type="evidence" value="ECO:0007669"/>
    <property type="project" value="UniProtKB-SubCell"/>
</dbReference>
<dbReference type="Gene3D" id="2.60.40.10">
    <property type="entry name" value="Immunoglobulins"/>
    <property type="match status" value="1"/>
</dbReference>
<dbReference type="Pfam" id="PF03134">
    <property type="entry name" value="TB2_DP1_HVA22"/>
    <property type="match status" value="1"/>
</dbReference>
<dbReference type="InterPro" id="IPR051155">
    <property type="entry name" value="Nematode_MSP"/>
</dbReference>
<keyword evidence="4" id="KW-0966">Cell projection</keyword>
<evidence type="ECO:0000256" key="6">
    <source>
        <dbReference type="ARBA" id="ARBA00037818"/>
    </source>
</evidence>
<dbReference type="InterPro" id="IPR000535">
    <property type="entry name" value="MSP_dom"/>
</dbReference>
<evidence type="ECO:0000256" key="7">
    <source>
        <dbReference type="RuleBase" id="RU003425"/>
    </source>
</evidence>
<dbReference type="InterPro" id="IPR008962">
    <property type="entry name" value="PapD-like_sf"/>
</dbReference>
<proteinExistence type="predicted"/>
<dbReference type="Pfam" id="PF00635">
    <property type="entry name" value="Motile_Sperm"/>
    <property type="match status" value="1"/>
</dbReference>